<name>D0WCR7_NEILA</name>
<dbReference type="Proteomes" id="UP000003843">
    <property type="component" value="Unassembled WGS sequence"/>
</dbReference>
<dbReference type="AlphaFoldDB" id="D0WCR7"/>
<accession>D0WCR7</accession>
<organism evidence="2 3">
    <name type="scientific">Neisseria lactamica ATCC 23970</name>
    <dbReference type="NCBI Taxonomy" id="546265"/>
    <lineage>
        <taxon>Bacteria</taxon>
        <taxon>Pseudomonadati</taxon>
        <taxon>Pseudomonadota</taxon>
        <taxon>Betaproteobacteria</taxon>
        <taxon>Neisseriales</taxon>
        <taxon>Neisseriaceae</taxon>
        <taxon>Neisseria</taxon>
    </lineage>
</organism>
<evidence type="ECO:0000313" key="2">
    <source>
        <dbReference type="EMBL" id="EEZ74635.1"/>
    </source>
</evidence>
<comment type="caution">
    <text evidence="2">The sequence shown here is derived from an EMBL/GenBank/DDBJ whole genome shotgun (WGS) entry which is preliminary data.</text>
</comment>
<reference evidence="2 3" key="1">
    <citation type="submission" date="2009-10" db="EMBL/GenBank/DDBJ databases">
        <authorList>
            <person name="Weinstock G."/>
            <person name="Sodergren E."/>
            <person name="Clifton S."/>
            <person name="Fulton L."/>
            <person name="Fulton B."/>
            <person name="Courtney L."/>
            <person name="Fronick C."/>
            <person name="Harrison M."/>
            <person name="Strong C."/>
            <person name="Farmer C."/>
            <person name="Delahaunty K."/>
            <person name="Markovic C."/>
            <person name="Hall O."/>
            <person name="Minx P."/>
            <person name="Tomlinson C."/>
            <person name="Mitreva M."/>
            <person name="Nelson J."/>
            <person name="Hou S."/>
            <person name="Wollam A."/>
            <person name="Pepin K.H."/>
            <person name="Johnson M."/>
            <person name="Bhonagiri V."/>
            <person name="Nash W.E."/>
            <person name="Warren W."/>
            <person name="Chinwalla A."/>
            <person name="Mardis E.R."/>
            <person name="Wilson R.K."/>
        </authorList>
    </citation>
    <scope>NUCLEOTIDE SEQUENCE [LARGE SCALE GENOMIC DNA]</scope>
    <source>
        <strain evidence="2 3">ATCC 23970</strain>
    </source>
</reference>
<protein>
    <submittedName>
        <fullName evidence="2">Uncharacterized protein</fullName>
    </submittedName>
</protein>
<sequence length="162" mass="18146">MSMIRGIPMPDFCFPLFSVRFFFSFRPIRPKRNSNLHKQPEIFQAAFYWRTQMAKQKTVTVGCKLPNGLIIEAGGKSVELNGANASNIIGGHGITYNVDADFFNAWMEAHQDRDMVKNGFVFAHENAKDTKAEAQEKTGNETKLEAIKPDDKANGVSTAKED</sequence>
<evidence type="ECO:0000313" key="3">
    <source>
        <dbReference type="Proteomes" id="UP000003843"/>
    </source>
</evidence>
<gene>
    <name evidence="2" type="ORF">NEILACOT_05351</name>
</gene>
<evidence type="ECO:0000256" key="1">
    <source>
        <dbReference type="SAM" id="MobiDB-lite"/>
    </source>
</evidence>
<proteinExistence type="predicted"/>
<feature type="region of interest" description="Disordered" evidence="1">
    <location>
        <begin position="129"/>
        <end position="162"/>
    </location>
</feature>
<dbReference type="EMBL" id="ACEQ02000035">
    <property type="protein sequence ID" value="EEZ74635.1"/>
    <property type="molecule type" value="Genomic_DNA"/>
</dbReference>